<reference evidence="2" key="1">
    <citation type="journal article" date="2019" name="Int. J. Syst. Evol. Microbiol.">
        <title>The Global Catalogue of Microorganisms (GCM) 10K type strain sequencing project: providing services to taxonomists for standard genome sequencing and annotation.</title>
        <authorList>
            <consortium name="The Broad Institute Genomics Platform"/>
            <consortium name="The Broad Institute Genome Sequencing Center for Infectious Disease"/>
            <person name="Wu L."/>
            <person name="Ma J."/>
        </authorList>
    </citation>
    <scope>NUCLEOTIDE SEQUENCE [LARGE SCALE GENOMIC DNA]</scope>
    <source>
        <strain evidence="2">JCM 7356</strain>
    </source>
</reference>
<gene>
    <name evidence="1" type="ORF">GCM10010430_78680</name>
</gene>
<proteinExistence type="predicted"/>
<comment type="caution">
    <text evidence="1">The sequence shown here is derived from an EMBL/GenBank/DDBJ whole genome shotgun (WGS) entry which is preliminary data.</text>
</comment>
<keyword evidence="2" id="KW-1185">Reference proteome</keyword>
<dbReference type="Proteomes" id="UP001500305">
    <property type="component" value="Unassembled WGS sequence"/>
</dbReference>
<accession>A0ABP5S1R1</accession>
<evidence type="ECO:0000313" key="2">
    <source>
        <dbReference type="Proteomes" id="UP001500305"/>
    </source>
</evidence>
<dbReference type="EMBL" id="BAAATR010000081">
    <property type="protein sequence ID" value="GAA2280858.1"/>
    <property type="molecule type" value="Genomic_DNA"/>
</dbReference>
<organism evidence="1 2">
    <name type="scientific">Kitasatospora cystarginea</name>
    <dbReference type="NCBI Taxonomy" id="58350"/>
    <lineage>
        <taxon>Bacteria</taxon>
        <taxon>Bacillati</taxon>
        <taxon>Actinomycetota</taxon>
        <taxon>Actinomycetes</taxon>
        <taxon>Kitasatosporales</taxon>
        <taxon>Streptomycetaceae</taxon>
        <taxon>Kitasatospora</taxon>
    </lineage>
</organism>
<name>A0ABP5S1R1_9ACTN</name>
<sequence length="102" mass="10735">MSVGRMSYQPGQVWVLPAMSCRPDQGGAVVAVADVKVAVVVDGERVRGTADLRCDDLLQPGPARTEVPAKGEVVAGERPKFYADQATVGQANLKPRQSLSAS</sequence>
<protein>
    <submittedName>
        <fullName evidence="1">Uncharacterized protein</fullName>
    </submittedName>
</protein>
<evidence type="ECO:0000313" key="1">
    <source>
        <dbReference type="EMBL" id="GAA2280858.1"/>
    </source>
</evidence>